<feature type="signal peptide" evidence="1">
    <location>
        <begin position="1"/>
        <end position="19"/>
    </location>
</feature>
<evidence type="ECO:0000313" key="5">
    <source>
        <dbReference type="EMBL" id="BDG03567.1"/>
    </source>
</evidence>
<evidence type="ECO:0000313" key="6">
    <source>
        <dbReference type="Proteomes" id="UP001162891"/>
    </source>
</evidence>
<sequence>MRRVLLTVLLAAPLAGARAEVDAASAGAAGSAADASATASAVAAPDPTYLQELVARARALRLAEDPGWLRLGRWRPRLLGGWKSEVDGRAFFRAPHGQTDPAAELEATLAGFLDATKVQDELDDAQCRFPARLLFLDARLGLDPRRLPRRACPRRDEFLGRVEPVGATLVFSSFYLNNPASAFGHTLLRLDKAPEARSGKHYELLDYGVDYAATVDTGNAILYAVKGLFGLFKGEFKYYAYYYKVRQYGDYESRDLWEYDLDLSPQEVKLLAAHVWELGGTWFQYWYLDENCSYHVLGALEAAAPRLHLLDHVNPWVVLPSDTVKALYANAGLVRRVHYRPSVRTQFEARARDLDARALAAVAALADTPGASLPDVAPAEQARILDAAADLVDLRHFRELLQGANPEAARLRQALLERRAALGVPSAPLEIPTPEQLRPDRGHGSFRLGLGGGAARDDGGTVALDFRLALHDLGDPPDGEPPLANIEFLPTRLVWSPAAGRLDIDDTSLVRVISLNPVNRFDTRPSWRMRVGATTVHDGGCDHCLAGAAELGGGFAAADLAGALDLLATADTELLVSPRLSGAGGSWLRPGIGPSLLARLRLGRAAVLLGDARWRVLPGAEPRTTWSLSAGLRLNVVRDLSLAVESRWTPRDAALTALVLAYF</sequence>
<evidence type="ECO:0008006" key="7">
    <source>
        <dbReference type="Google" id="ProtNLM"/>
    </source>
</evidence>
<evidence type="ECO:0000259" key="2">
    <source>
        <dbReference type="Pfam" id="PF13387"/>
    </source>
</evidence>
<gene>
    <name evidence="5" type="ORF">AMOR_25630</name>
</gene>
<dbReference type="InterPro" id="IPR057162">
    <property type="entry name" value="DUF7840"/>
</dbReference>
<dbReference type="Pfam" id="PF13387">
    <property type="entry name" value="Lnb_N"/>
    <property type="match status" value="1"/>
</dbReference>
<dbReference type="RefSeq" id="WP_248361683.1">
    <property type="nucleotide sequence ID" value="NZ_AP025591.1"/>
</dbReference>
<dbReference type="Proteomes" id="UP001162891">
    <property type="component" value="Chromosome"/>
</dbReference>
<accession>A0ABM7WVN1</accession>
<dbReference type="EMBL" id="AP025591">
    <property type="protein sequence ID" value="BDG03567.1"/>
    <property type="molecule type" value="Genomic_DNA"/>
</dbReference>
<evidence type="ECO:0000259" key="4">
    <source>
        <dbReference type="Pfam" id="PF25225"/>
    </source>
</evidence>
<name>A0ABM7WVN1_9BACT</name>
<evidence type="ECO:0000256" key="1">
    <source>
        <dbReference type="SAM" id="SignalP"/>
    </source>
</evidence>
<keyword evidence="6" id="KW-1185">Reference proteome</keyword>
<feature type="chain" id="PRO_5046962111" description="DUF4105 domain-containing protein" evidence="1">
    <location>
        <begin position="20"/>
        <end position="663"/>
    </location>
</feature>
<dbReference type="Pfam" id="PF25222">
    <property type="entry name" value="DUF7840"/>
    <property type="match status" value="1"/>
</dbReference>
<evidence type="ECO:0000259" key="3">
    <source>
        <dbReference type="Pfam" id="PF25222"/>
    </source>
</evidence>
<reference evidence="6" key="1">
    <citation type="journal article" date="2022" name="Int. J. Syst. Evol. Microbiol.">
        <title>Anaeromyxobacter oryzae sp. nov., Anaeromyxobacter diazotrophicus sp. nov. and Anaeromyxobacter paludicola sp. nov., isolated from paddy soils.</title>
        <authorList>
            <person name="Itoh H."/>
            <person name="Xu Z."/>
            <person name="Mise K."/>
            <person name="Masuda Y."/>
            <person name="Ushijima N."/>
            <person name="Hayakawa C."/>
            <person name="Shiratori Y."/>
            <person name="Senoo K."/>
        </authorList>
    </citation>
    <scope>NUCLEOTIDE SEQUENCE [LARGE SCALE GENOMIC DNA]</scope>
    <source>
        <strain evidence="6">Red232</strain>
    </source>
</reference>
<keyword evidence="1" id="KW-0732">Signal</keyword>
<feature type="domain" description="DUF7843" evidence="4">
    <location>
        <begin position="61"/>
        <end position="137"/>
    </location>
</feature>
<feature type="domain" description="Lnb N-terminal periplasmic" evidence="2">
    <location>
        <begin position="157"/>
        <end position="328"/>
    </location>
</feature>
<feature type="domain" description="DUF7840" evidence="3">
    <location>
        <begin position="438"/>
        <end position="649"/>
    </location>
</feature>
<dbReference type="InterPro" id="IPR025178">
    <property type="entry name" value="Lnb_N"/>
</dbReference>
<organism evidence="5 6">
    <name type="scientific">Anaeromyxobacter oryzae</name>
    <dbReference type="NCBI Taxonomy" id="2918170"/>
    <lineage>
        <taxon>Bacteria</taxon>
        <taxon>Pseudomonadati</taxon>
        <taxon>Myxococcota</taxon>
        <taxon>Myxococcia</taxon>
        <taxon>Myxococcales</taxon>
        <taxon>Cystobacterineae</taxon>
        <taxon>Anaeromyxobacteraceae</taxon>
        <taxon>Anaeromyxobacter</taxon>
    </lineage>
</organism>
<proteinExistence type="predicted"/>
<protein>
    <recommendedName>
        <fullName evidence="7">DUF4105 domain-containing protein</fullName>
    </recommendedName>
</protein>
<dbReference type="Pfam" id="PF25225">
    <property type="entry name" value="DUF7843"/>
    <property type="match status" value="1"/>
</dbReference>
<dbReference type="InterPro" id="IPR057165">
    <property type="entry name" value="DUF7843"/>
</dbReference>